<evidence type="ECO:0000259" key="4">
    <source>
        <dbReference type="PROSITE" id="PS50048"/>
    </source>
</evidence>
<protein>
    <recommendedName>
        <fullName evidence="4">Zn(2)-C6 fungal-type domain-containing protein</fullName>
    </recommendedName>
</protein>
<dbReference type="PANTHER" id="PTHR47256:SF3">
    <property type="entry name" value="ZN(II)2CYS6 TRANSCRIPTION FACTOR (EUROFUNG)"/>
    <property type="match status" value="1"/>
</dbReference>
<feature type="region of interest" description="Disordered" evidence="3">
    <location>
        <begin position="661"/>
        <end position="708"/>
    </location>
</feature>
<accession>A0A6G1I5I2</accession>
<dbReference type="InterPro" id="IPR053187">
    <property type="entry name" value="Notoamide_regulator"/>
</dbReference>
<dbReference type="PROSITE" id="PS50048">
    <property type="entry name" value="ZN2_CY6_FUNGAL_2"/>
    <property type="match status" value="1"/>
</dbReference>
<dbReference type="OrthoDB" id="3937906at2759"/>
<evidence type="ECO:0000256" key="3">
    <source>
        <dbReference type="SAM" id="MobiDB-lite"/>
    </source>
</evidence>
<dbReference type="GO" id="GO:0008270">
    <property type="term" value="F:zinc ion binding"/>
    <property type="evidence" value="ECO:0007669"/>
    <property type="project" value="InterPro"/>
</dbReference>
<name>A0A6G1I5I2_9PEZI</name>
<dbReference type="Pfam" id="PF04082">
    <property type="entry name" value="Fungal_trans"/>
    <property type="match status" value="1"/>
</dbReference>
<dbReference type="Gene3D" id="4.10.240.10">
    <property type="entry name" value="Zn(2)-C6 fungal-type DNA-binding domain"/>
    <property type="match status" value="1"/>
</dbReference>
<dbReference type="CDD" id="cd00067">
    <property type="entry name" value="GAL4"/>
    <property type="match status" value="1"/>
</dbReference>
<evidence type="ECO:0000313" key="6">
    <source>
        <dbReference type="Proteomes" id="UP000799640"/>
    </source>
</evidence>
<reference evidence="5" key="1">
    <citation type="journal article" date="2020" name="Stud. Mycol.">
        <title>101 Dothideomycetes genomes: a test case for predicting lifestyles and emergence of pathogens.</title>
        <authorList>
            <person name="Haridas S."/>
            <person name="Albert R."/>
            <person name="Binder M."/>
            <person name="Bloem J."/>
            <person name="Labutti K."/>
            <person name="Salamov A."/>
            <person name="Andreopoulos B."/>
            <person name="Baker S."/>
            <person name="Barry K."/>
            <person name="Bills G."/>
            <person name="Bluhm B."/>
            <person name="Cannon C."/>
            <person name="Castanera R."/>
            <person name="Culley D."/>
            <person name="Daum C."/>
            <person name="Ezra D."/>
            <person name="Gonzalez J."/>
            <person name="Henrissat B."/>
            <person name="Kuo A."/>
            <person name="Liang C."/>
            <person name="Lipzen A."/>
            <person name="Lutzoni F."/>
            <person name="Magnuson J."/>
            <person name="Mondo S."/>
            <person name="Nolan M."/>
            <person name="Ohm R."/>
            <person name="Pangilinan J."/>
            <person name="Park H.-J."/>
            <person name="Ramirez L."/>
            <person name="Alfaro M."/>
            <person name="Sun H."/>
            <person name="Tritt A."/>
            <person name="Yoshinaga Y."/>
            <person name="Zwiers L.-H."/>
            <person name="Turgeon B."/>
            <person name="Goodwin S."/>
            <person name="Spatafora J."/>
            <person name="Crous P."/>
            <person name="Grigoriev I."/>
        </authorList>
    </citation>
    <scope>NUCLEOTIDE SEQUENCE</scope>
    <source>
        <strain evidence="5">CBS 262.69</strain>
    </source>
</reference>
<dbReference type="InterPro" id="IPR036864">
    <property type="entry name" value="Zn2-C6_fun-type_DNA-bd_sf"/>
</dbReference>
<proteinExistence type="predicted"/>
<dbReference type="GO" id="GO:0003677">
    <property type="term" value="F:DNA binding"/>
    <property type="evidence" value="ECO:0007669"/>
    <property type="project" value="InterPro"/>
</dbReference>
<gene>
    <name evidence="5" type="ORF">EJ06DRAFT_278042</name>
</gene>
<feature type="region of interest" description="Disordered" evidence="3">
    <location>
        <begin position="1"/>
        <end position="42"/>
    </location>
</feature>
<dbReference type="EMBL" id="ML996689">
    <property type="protein sequence ID" value="KAF2403441.1"/>
    <property type="molecule type" value="Genomic_DNA"/>
</dbReference>
<dbReference type="SMART" id="SM00066">
    <property type="entry name" value="GAL4"/>
    <property type="match status" value="1"/>
</dbReference>
<dbReference type="InterPro" id="IPR001138">
    <property type="entry name" value="Zn2Cys6_DnaBD"/>
</dbReference>
<keyword evidence="6" id="KW-1185">Reference proteome</keyword>
<dbReference type="PANTHER" id="PTHR47256">
    <property type="entry name" value="ZN(II)2CYS6 TRANSCRIPTION FACTOR (EUROFUNG)-RELATED"/>
    <property type="match status" value="1"/>
</dbReference>
<dbReference type="AlphaFoldDB" id="A0A6G1I5I2"/>
<dbReference type="InterPro" id="IPR007219">
    <property type="entry name" value="XnlR_reg_dom"/>
</dbReference>
<dbReference type="CDD" id="cd12148">
    <property type="entry name" value="fungal_TF_MHR"/>
    <property type="match status" value="1"/>
</dbReference>
<organism evidence="5 6">
    <name type="scientific">Trichodelitschia bisporula</name>
    <dbReference type="NCBI Taxonomy" id="703511"/>
    <lineage>
        <taxon>Eukaryota</taxon>
        <taxon>Fungi</taxon>
        <taxon>Dikarya</taxon>
        <taxon>Ascomycota</taxon>
        <taxon>Pezizomycotina</taxon>
        <taxon>Dothideomycetes</taxon>
        <taxon>Dothideomycetes incertae sedis</taxon>
        <taxon>Phaeotrichales</taxon>
        <taxon>Phaeotrichaceae</taxon>
        <taxon>Trichodelitschia</taxon>
    </lineage>
</organism>
<evidence type="ECO:0000256" key="2">
    <source>
        <dbReference type="ARBA" id="ARBA00023242"/>
    </source>
</evidence>
<dbReference type="SUPFAM" id="SSF57701">
    <property type="entry name" value="Zn2/Cys6 DNA-binding domain"/>
    <property type="match status" value="1"/>
</dbReference>
<feature type="compositionally biased region" description="Basic and acidic residues" evidence="3">
    <location>
        <begin position="666"/>
        <end position="692"/>
    </location>
</feature>
<evidence type="ECO:0000256" key="1">
    <source>
        <dbReference type="ARBA" id="ARBA00022723"/>
    </source>
</evidence>
<dbReference type="GO" id="GO:0000981">
    <property type="term" value="F:DNA-binding transcription factor activity, RNA polymerase II-specific"/>
    <property type="evidence" value="ECO:0007669"/>
    <property type="project" value="InterPro"/>
</dbReference>
<dbReference type="Pfam" id="PF00172">
    <property type="entry name" value="Zn_clus"/>
    <property type="match status" value="1"/>
</dbReference>
<dbReference type="Proteomes" id="UP000799640">
    <property type="component" value="Unassembled WGS sequence"/>
</dbReference>
<sequence length="708" mass="78315">MSAFRPIRPSASQDPHESDAAPTGPEGTTGATTPGQQSSLADTAVAIGKQRKRKAPTHVSQNACTNCKKARAKCDGEDPAPCTRCISRAVADQCHYEVHVKTAKEELVRKIRDLEHTNAQLKASARAKDRWIESIMQLVGERSASSIPTGELLEVLRSPPLGSSEPSRPPRPDVNMVDSASGLMYDLAMVDSRSDDGSVAFWTSVTADEGLVHHLMALYFAWIHPVHMLFSEVHFVRSFRNKDYTYCTPGMVNAMCALGCCLMTDPTEGGGSGTNIQAQKLGERFYQQVKLDERADEHSTPVFAITYAILFLVELSMCQARKATSHLRLAVESLRSVDKAEWTEEAFEIVLWGIHTLNTGWAAFTYQKPSAPVSPRAPVFTHVRLDGPDPANWLPYRFQGDAGDKPLASHAIATAREFALLMQIVHETINVYCGSRGKVTAHAVVSLHRRYVSWKDSLPAHLSDHAVESPEYESKALPHVLALHIHYCVALCQLFTPLLSISNLPPATAAHIKSEALAYAQHGLLLARRYYDIFRTRYQPPFLAFCLVHLSDVMLRHGQPLTANDVITFTLTALADSLQGFPVVGPLAAMFRDSVLETGYMLPKDVISILGIAWSNWGREDRLECCGRLTYAQPVDLLAERVDESLVRQWEEVWRTGGIDGSSGVGRKDGRRVGLDGRRTSEEERRDERNGDESGAARYMDINTIMNP</sequence>
<evidence type="ECO:0000313" key="5">
    <source>
        <dbReference type="EMBL" id="KAF2403441.1"/>
    </source>
</evidence>
<feature type="compositionally biased region" description="Low complexity" evidence="3">
    <location>
        <begin position="20"/>
        <end position="35"/>
    </location>
</feature>
<keyword evidence="2" id="KW-0539">Nucleus</keyword>
<dbReference type="GO" id="GO:0006351">
    <property type="term" value="P:DNA-templated transcription"/>
    <property type="evidence" value="ECO:0007669"/>
    <property type="project" value="InterPro"/>
</dbReference>
<dbReference type="PROSITE" id="PS00463">
    <property type="entry name" value="ZN2_CY6_FUNGAL_1"/>
    <property type="match status" value="1"/>
</dbReference>
<feature type="domain" description="Zn(2)-C6 fungal-type" evidence="4">
    <location>
        <begin position="63"/>
        <end position="96"/>
    </location>
</feature>
<keyword evidence="1" id="KW-0479">Metal-binding</keyword>